<reference evidence="1 2" key="1">
    <citation type="journal article" date="2017" name="Nat. Commun.">
        <title>Genome assembly with in vitro proximity ligation data and whole-genome triplication in lettuce.</title>
        <authorList>
            <person name="Reyes-Chin-Wo S."/>
            <person name="Wang Z."/>
            <person name="Yang X."/>
            <person name="Kozik A."/>
            <person name="Arikit S."/>
            <person name="Song C."/>
            <person name="Xia L."/>
            <person name="Froenicke L."/>
            <person name="Lavelle D.O."/>
            <person name="Truco M.J."/>
            <person name="Xia R."/>
            <person name="Zhu S."/>
            <person name="Xu C."/>
            <person name="Xu H."/>
            <person name="Xu X."/>
            <person name="Cox K."/>
            <person name="Korf I."/>
            <person name="Meyers B.C."/>
            <person name="Michelmore R.W."/>
        </authorList>
    </citation>
    <scope>NUCLEOTIDE SEQUENCE [LARGE SCALE GENOMIC DNA]</scope>
    <source>
        <strain evidence="2">cv. Salinas</strain>
        <tissue evidence="1">Seedlings</tissue>
    </source>
</reference>
<comment type="caution">
    <text evidence="1">The sequence shown here is derived from an EMBL/GenBank/DDBJ whole genome shotgun (WGS) entry which is preliminary data.</text>
</comment>
<dbReference type="AlphaFoldDB" id="A0A9R1W6Q4"/>
<name>A0A9R1W6Q4_LACSA</name>
<protein>
    <submittedName>
        <fullName evidence="1">Uncharacterized protein</fullName>
    </submittedName>
</protein>
<organism evidence="1 2">
    <name type="scientific">Lactuca sativa</name>
    <name type="common">Garden lettuce</name>
    <dbReference type="NCBI Taxonomy" id="4236"/>
    <lineage>
        <taxon>Eukaryota</taxon>
        <taxon>Viridiplantae</taxon>
        <taxon>Streptophyta</taxon>
        <taxon>Embryophyta</taxon>
        <taxon>Tracheophyta</taxon>
        <taxon>Spermatophyta</taxon>
        <taxon>Magnoliopsida</taxon>
        <taxon>eudicotyledons</taxon>
        <taxon>Gunneridae</taxon>
        <taxon>Pentapetalae</taxon>
        <taxon>asterids</taxon>
        <taxon>campanulids</taxon>
        <taxon>Asterales</taxon>
        <taxon>Asteraceae</taxon>
        <taxon>Cichorioideae</taxon>
        <taxon>Cichorieae</taxon>
        <taxon>Lactucinae</taxon>
        <taxon>Lactuca</taxon>
    </lineage>
</organism>
<sequence length="112" mass="12923">MQVETTHSDASLRFSLNAIRHHHLYLPLPIASFTIQPMRGFESPWMFISKNHHHYLLHRPLTHPGDRRRQMPLAKSIAPVAFLEVCTFKNGLQVLRVLKESTGLLIGMFRKG</sequence>
<gene>
    <name evidence="1" type="ORF">LSAT_V11C300153120</name>
</gene>
<dbReference type="Proteomes" id="UP000235145">
    <property type="component" value="Unassembled WGS sequence"/>
</dbReference>
<proteinExistence type="predicted"/>
<keyword evidence="2" id="KW-1185">Reference proteome</keyword>
<evidence type="ECO:0000313" key="2">
    <source>
        <dbReference type="Proteomes" id="UP000235145"/>
    </source>
</evidence>
<dbReference type="EMBL" id="NBSK02000003">
    <property type="protein sequence ID" value="KAJ0217125.1"/>
    <property type="molecule type" value="Genomic_DNA"/>
</dbReference>
<evidence type="ECO:0000313" key="1">
    <source>
        <dbReference type="EMBL" id="KAJ0217125.1"/>
    </source>
</evidence>
<accession>A0A9R1W6Q4</accession>